<feature type="coiled-coil region" evidence="4">
    <location>
        <begin position="97"/>
        <end position="124"/>
    </location>
</feature>
<dbReference type="CDD" id="cd00292">
    <property type="entry name" value="EF1B"/>
    <property type="match status" value="1"/>
</dbReference>
<comment type="similarity">
    <text evidence="1">Belongs to the EF-1-beta/EF-1-delta family.</text>
</comment>
<evidence type="ECO:0000313" key="9">
    <source>
        <dbReference type="Proteomes" id="UP001054837"/>
    </source>
</evidence>
<evidence type="ECO:0000259" key="7">
    <source>
        <dbReference type="SMART" id="SM01182"/>
    </source>
</evidence>
<dbReference type="InterPro" id="IPR049720">
    <property type="entry name" value="EF1B_bsu/dsu"/>
</dbReference>
<feature type="region of interest" description="Disordered" evidence="5">
    <location>
        <begin position="41"/>
        <end position="68"/>
    </location>
</feature>
<feature type="domain" description="Translation elongation factor EF1B beta/delta subunit guanine nucleotide exchange" evidence="6">
    <location>
        <begin position="201"/>
        <end position="287"/>
    </location>
</feature>
<dbReference type="InterPro" id="IPR018940">
    <property type="entry name" value="EF-1_beta_acid_region_euk"/>
</dbReference>
<evidence type="ECO:0000256" key="1">
    <source>
        <dbReference type="ARBA" id="ARBA00007411"/>
    </source>
</evidence>
<dbReference type="SUPFAM" id="SSF54984">
    <property type="entry name" value="eEF-1beta-like"/>
    <property type="match status" value="1"/>
</dbReference>
<dbReference type="GO" id="GO:0005853">
    <property type="term" value="C:eukaryotic translation elongation factor 1 complex"/>
    <property type="evidence" value="ECO:0007669"/>
    <property type="project" value="InterPro"/>
</dbReference>
<evidence type="ECO:0000256" key="3">
    <source>
        <dbReference type="ARBA" id="ARBA00022917"/>
    </source>
</evidence>
<feature type="domain" description="Elongation factor 1 beta central acidic region eukaryote" evidence="7">
    <location>
        <begin position="167"/>
        <end position="192"/>
    </location>
</feature>
<evidence type="ECO:0000313" key="8">
    <source>
        <dbReference type="EMBL" id="GIY43485.1"/>
    </source>
</evidence>
<feature type="domain" description="Elongation factor 1 beta central acidic region eukaryote" evidence="7">
    <location>
        <begin position="87"/>
        <end position="113"/>
    </location>
</feature>
<evidence type="ECO:0000256" key="4">
    <source>
        <dbReference type="SAM" id="Coils"/>
    </source>
</evidence>
<dbReference type="PANTHER" id="PTHR11595:SF26">
    <property type="entry name" value="ELONGATION FACTOR 1-DELTA"/>
    <property type="match status" value="1"/>
</dbReference>
<dbReference type="GO" id="GO:0003746">
    <property type="term" value="F:translation elongation factor activity"/>
    <property type="evidence" value="ECO:0007669"/>
    <property type="project" value="UniProtKB-KW"/>
</dbReference>
<feature type="compositionally biased region" description="Polar residues" evidence="5">
    <location>
        <begin position="49"/>
        <end position="68"/>
    </location>
</feature>
<reference evidence="8 9" key="1">
    <citation type="submission" date="2021-06" db="EMBL/GenBank/DDBJ databases">
        <title>Caerostris darwini draft genome.</title>
        <authorList>
            <person name="Kono N."/>
            <person name="Arakawa K."/>
        </authorList>
    </citation>
    <scope>NUCLEOTIDE SEQUENCE [LARGE SCALE GENOMIC DNA]</scope>
</reference>
<evidence type="ECO:0000256" key="2">
    <source>
        <dbReference type="ARBA" id="ARBA00022768"/>
    </source>
</evidence>
<keyword evidence="9" id="KW-1185">Reference proteome</keyword>
<dbReference type="EMBL" id="BPLQ01009363">
    <property type="protein sequence ID" value="GIY43485.1"/>
    <property type="molecule type" value="Genomic_DNA"/>
</dbReference>
<feature type="region of interest" description="Disordered" evidence="5">
    <location>
        <begin position="154"/>
        <end position="174"/>
    </location>
</feature>
<dbReference type="SMART" id="SM01182">
    <property type="entry name" value="EF-1_beta_acid"/>
    <property type="match status" value="2"/>
</dbReference>
<feature type="non-terminal residue" evidence="8">
    <location>
        <position position="309"/>
    </location>
</feature>
<dbReference type="Proteomes" id="UP001054837">
    <property type="component" value="Unassembled WGS sequence"/>
</dbReference>
<comment type="caution">
    <text evidence="8">The sequence shown here is derived from an EMBL/GenBank/DDBJ whole genome shotgun (WGS) entry which is preliminary data.</text>
</comment>
<accession>A0AAV4TB11</accession>
<evidence type="ECO:0000259" key="6">
    <source>
        <dbReference type="SMART" id="SM00888"/>
    </source>
</evidence>
<gene>
    <name evidence="8" type="ORF">CDAR_484311</name>
</gene>
<sequence>MTLNGYFTNLLSETVWIDASRYQDAERQYQEMLTHQRLNNLPASRKNPCRTTENRQVNENTGTGHIATPTSSLASEIAFARQKIQNLMKSDYESDTDKNLLSRMQAVEAENKKMRAQFAELNDKLDAVWKRVMSIPINCEPNQIQSEPVKQAKSNVNGSADDSDIDLFGSDEETEEDLRLKQERVKAYESKKAKKPALVAKSSVVLDVKPWSDDTDMKELEVAVRKIKMDGLTWGASKLVPLAYGIHKLQIIAIVEDEKVSVDGLQESIQDIEDLVQSVDIAAFNKFVLKFYWKGRRGRSDLFYLQFPE</sequence>
<keyword evidence="2 8" id="KW-0251">Elongation factor</keyword>
<dbReference type="Pfam" id="PF10587">
    <property type="entry name" value="EF-1_beta_acid"/>
    <property type="match status" value="1"/>
</dbReference>
<dbReference type="AlphaFoldDB" id="A0AAV4TB11"/>
<evidence type="ECO:0000256" key="5">
    <source>
        <dbReference type="SAM" id="MobiDB-lite"/>
    </source>
</evidence>
<dbReference type="Pfam" id="PF00736">
    <property type="entry name" value="EF1_GNE"/>
    <property type="match status" value="1"/>
</dbReference>
<name>A0AAV4TB11_9ARAC</name>
<dbReference type="InterPro" id="IPR036219">
    <property type="entry name" value="eEF-1beta-like_sf"/>
</dbReference>
<protein>
    <submittedName>
        <fullName evidence="8">Elongation factor 1-beta</fullName>
    </submittedName>
</protein>
<dbReference type="Gene3D" id="3.30.70.60">
    <property type="match status" value="1"/>
</dbReference>
<dbReference type="PANTHER" id="PTHR11595">
    <property type="entry name" value="EF-HAND AND COILED-COIL DOMAIN-CONTAINING FAMILY MEMBER"/>
    <property type="match status" value="1"/>
</dbReference>
<feature type="compositionally biased region" description="Acidic residues" evidence="5">
    <location>
        <begin position="161"/>
        <end position="174"/>
    </location>
</feature>
<organism evidence="8 9">
    <name type="scientific">Caerostris darwini</name>
    <dbReference type="NCBI Taxonomy" id="1538125"/>
    <lineage>
        <taxon>Eukaryota</taxon>
        <taxon>Metazoa</taxon>
        <taxon>Ecdysozoa</taxon>
        <taxon>Arthropoda</taxon>
        <taxon>Chelicerata</taxon>
        <taxon>Arachnida</taxon>
        <taxon>Araneae</taxon>
        <taxon>Araneomorphae</taxon>
        <taxon>Entelegynae</taxon>
        <taxon>Araneoidea</taxon>
        <taxon>Araneidae</taxon>
        <taxon>Caerostris</taxon>
    </lineage>
</organism>
<keyword evidence="4" id="KW-0175">Coiled coil</keyword>
<dbReference type="InterPro" id="IPR014717">
    <property type="entry name" value="Transl_elong_EF1B/ribsomal_bS6"/>
</dbReference>
<dbReference type="FunFam" id="3.30.70.60:FF:000001">
    <property type="entry name" value="Elongation factor 1-beta 1 like"/>
    <property type="match status" value="1"/>
</dbReference>
<keyword evidence="3" id="KW-0648">Protein biosynthesis</keyword>
<proteinExistence type="inferred from homology"/>
<dbReference type="InterPro" id="IPR014038">
    <property type="entry name" value="EF1B_bsu/dsu_GNE"/>
</dbReference>
<dbReference type="SMART" id="SM00888">
    <property type="entry name" value="EF1_GNE"/>
    <property type="match status" value="1"/>
</dbReference>
<dbReference type="GO" id="GO:0005085">
    <property type="term" value="F:guanyl-nucleotide exchange factor activity"/>
    <property type="evidence" value="ECO:0007669"/>
    <property type="project" value="TreeGrafter"/>
</dbReference>
<dbReference type="GO" id="GO:0005829">
    <property type="term" value="C:cytosol"/>
    <property type="evidence" value="ECO:0007669"/>
    <property type="project" value="TreeGrafter"/>
</dbReference>